<proteinExistence type="predicted"/>
<dbReference type="AlphaFoldDB" id="A0AAN6MX88"/>
<name>A0AAN6MX88_9PEZI</name>
<evidence type="ECO:0000313" key="3">
    <source>
        <dbReference type="Proteomes" id="UP001303473"/>
    </source>
</evidence>
<dbReference type="EMBL" id="MU853964">
    <property type="protein sequence ID" value="KAK3934740.1"/>
    <property type="molecule type" value="Genomic_DNA"/>
</dbReference>
<comment type="caution">
    <text evidence="2">The sequence shown here is derived from an EMBL/GenBank/DDBJ whole genome shotgun (WGS) entry which is preliminary data.</text>
</comment>
<feature type="region of interest" description="Disordered" evidence="1">
    <location>
        <begin position="161"/>
        <end position="181"/>
    </location>
</feature>
<gene>
    <name evidence="2" type="ORF">QBC46DRAFT_347321</name>
</gene>
<protein>
    <submittedName>
        <fullName evidence="2">Uncharacterized protein</fullName>
    </submittedName>
</protein>
<evidence type="ECO:0000256" key="1">
    <source>
        <dbReference type="SAM" id="MobiDB-lite"/>
    </source>
</evidence>
<accession>A0AAN6MX88</accession>
<organism evidence="2 3">
    <name type="scientific">Diplogelasinospora grovesii</name>
    <dbReference type="NCBI Taxonomy" id="303347"/>
    <lineage>
        <taxon>Eukaryota</taxon>
        <taxon>Fungi</taxon>
        <taxon>Dikarya</taxon>
        <taxon>Ascomycota</taxon>
        <taxon>Pezizomycotina</taxon>
        <taxon>Sordariomycetes</taxon>
        <taxon>Sordariomycetidae</taxon>
        <taxon>Sordariales</taxon>
        <taxon>Diplogelasinosporaceae</taxon>
        <taxon>Diplogelasinospora</taxon>
    </lineage>
</organism>
<reference evidence="3" key="1">
    <citation type="journal article" date="2023" name="Mol. Phylogenet. Evol.">
        <title>Genome-scale phylogeny and comparative genomics of the fungal order Sordariales.</title>
        <authorList>
            <person name="Hensen N."/>
            <person name="Bonometti L."/>
            <person name="Westerberg I."/>
            <person name="Brannstrom I.O."/>
            <person name="Guillou S."/>
            <person name="Cros-Aarteil S."/>
            <person name="Calhoun S."/>
            <person name="Haridas S."/>
            <person name="Kuo A."/>
            <person name="Mondo S."/>
            <person name="Pangilinan J."/>
            <person name="Riley R."/>
            <person name="LaButti K."/>
            <person name="Andreopoulos B."/>
            <person name="Lipzen A."/>
            <person name="Chen C."/>
            <person name="Yan M."/>
            <person name="Daum C."/>
            <person name="Ng V."/>
            <person name="Clum A."/>
            <person name="Steindorff A."/>
            <person name="Ohm R.A."/>
            <person name="Martin F."/>
            <person name="Silar P."/>
            <person name="Natvig D.O."/>
            <person name="Lalanne C."/>
            <person name="Gautier V."/>
            <person name="Ament-Velasquez S.L."/>
            <person name="Kruys A."/>
            <person name="Hutchinson M.I."/>
            <person name="Powell A.J."/>
            <person name="Barry K."/>
            <person name="Miller A.N."/>
            <person name="Grigoriev I.V."/>
            <person name="Debuchy R."/>
            <person name="Gladieux P."/>
            <person name="Hiltunen Thoren M."/>
            <person name="Johannesson H."/>
        </authorList>
    </citation>
    <scope>NUCLEOTIDE SEQUENCE [LARGE SCALE GENOMIC DNA]</scope>
    <source>
        <strain evidence="3">CBS 340.73</strain>
    </source>
</reference>
<feature type="compositionally biased region" description="Polar residues" evidence="1">
    <location>
        <begin position="170"/>
        <end position="181"/>
    </location>
</feature>
<evidence type="ECO:0000313" key="2">
    <source>
        <dbReference type="EMBL" id="KAK3934740.1"/>
    </source>
</evidence>
<sequence>MRPALARARRPRYAPLTFPKDIGLKEDSSVELIPYLTRVPQAFVCTNVGPYSTEDLDRWIVAKFRDKKYWLGERVLQGMLAPGRLLIFAESMPLSAFEIGRDEKSFKDPAGLLLPLPRLAGGMLGAPGRQDDGGGGLTGAARGKTTITSAMVVVGALLAPPRKVRRGRRSGNTNAGGESRA</sequence>
<dbReference type="Proteomes" id="UP001303473">
    <property type="component" value="Unassembled WGS sequence"/>
</dbReference>
<keyword evidence="3" id="KW-1185">Reference proteome</keyword>